<organism evidence="1 2">
    <name type="scientific">Lactuca virosa</name>
    <dbReference type="NCBI Taxonomy" id="75947"/>
    <lineage>
        <taxon>Eukaryota</taxon>
        <taxon>Viridiplantae</taxon>
        <taxon>Streptophyta</taxon>
        <taxon>Embryophyta</taxon>
        <taxon>Tracheophyta</taxon>
        <taxon>Spermatophyta</taxon>
        <taxon>Magnoliopsida</taxon>
        <taxon>eudicotyledons</taxon>
        <taxon>Gunneridae</taxon>
        <taxon>Pentapetalae</taxon>
        <taxon>asterids</taxon>
        <taxon>campanulids</taxon>
        <taxon>Asterales</taxon>
        <taxon>Asteraceae</taxon>
        <taxon>Cichorioideae</taxon>
        <taxon>Cichorieae</taxon>
        <taxon>Lactucinae</taxon>
        <taxon>Lactuca</taxon>
    </lineage>
</organism>
<dbReference type="AlphaFoldDB" id="A0AAU9LMD8"/>
<dbReference type="InterPro" id="IPR036736">
    <property type="entry name" value="ACP-like_sf"/>
</dbReference>
<sequence length="309" mass="35461">MDPTHMPTPKRCLAIREISKAGHKTPQWLIQWDADTTENATWEDAFHIQSQFPEFKLEDKLAPLAGGIDKEDVGPELIQPTDFEPKKPNTWKVEILMGLEEEFGISVEEESVQIITTVRDVDLIEKSWSIYCFEGAHLRFTRWEQFKVFFQEGQFTKIGVLIVWACFSAYCPVANLNKKSGFCDPKMEETPFREREKQILFQSIQNNIHLKGPMDKIKYVDIPLALASSSLFLIVTNEIISKIEEAATPIGFYVKKYYYKLKLQGEKTARKGHLSVATEVVSYTTLIVGGVESERNQWSRWNWSAKNGG</sequence>
<dbReference type="Gene3D" id="3.30.310.80">
    <property type="entry name" value="Kinase associated domain 1, KA1"/>
    <property type="match status" value="1"/>
</dbReference>
<reference evidence="1 2" key="1">
    <citation type="submission" date="2022-01" db="EMBL/GenBank/DDBJ databases">
        <authorList>
            <person name="Xiong W."/>
            <person name="Schranz E."/>
        </authorList>
    </citation>
    <scope>NUCLEOTIDE SEQUENCE [LARGE SCALE GENOMIC DNA]</scope>
</reference>
<accession>A0AAU9LMD8</accession>
<evidence type="ECO:0000313" key="2">
    <source>
        <dbReference type="Proteomes" id="UP001157418"/>
    </source>
</evidence>
<comment type="caution">
    <text evidence="1">The sequence shown here is derived from an EMBL/GenBank/DDBJ whole genome shotgun (WGS) entry which is preliminary data.</text>
</comment>
<dbReference type="Gene3D" id="1.10.1200.10">
    <property type="entry name" value="ACP-like"/>
    <property type="match status" value="1"/>
</dbReference>
<evidence type="ECO:0000313" key="1">
    <source>
        <dbReference type="EMBL" id="CAH1415507.1"/>
    </source>
</evidence>
<keyword evidence="2" id="KW-1185">Reference proteome</keyword>
<dbReference type="EMBL" id="CAKMRJ010000001">
    <property type="protein sequence ID" value="CAH1415507.1"/>
    <property type="molecule type" value="Genomic_DNA"/>
</dbReference>
<dbReference type="Proteomes" id="UP001157418">
    <property type="component" value="Unassembled WGS sequence"/>
</dbReference>
<gene>
    <name evidence="1" type="ORF">LVIROSA_LOCUS3352</name>
</gene>
<evidence type="ECO:0008006" key="3">
    <source>
        <dbReference type="Google" id="ProtNLM"/>
    </source>
</evidence>
<protein>
    <recommendedName>
        <fullName evidence="3">Chromo domain-containing protein</fullName>
    </recommendedName>
</protein>
<proteinExistence type="predicted"/>
<dbReference type="PANTHER" id="PTHR35308:SF10">
    <property type="entry name" value="COX VIIA-LIKE PROTEIN"/>
    <property type="match status" value="1"/>
</dbReference>
<dbReference type="PANTHER" id="PTHR35308">
    <property type="entry name" value="CYTOCHROME C OXIDASE SUBUNIT 7"/>
    <property type="match status" value="1"/>
</dbReference>
<name>A0AAU9LMD8_9ASTR</name>